<reference evidence="1" key="1">
    <citation type="journal article" date="2020" name="mSystems">
        <title>Genome- and Community-Level Interaction Insights into Carbon Utilization and Element Cycling Functions of Hydrothermarchaeota in Hydrothermal Sediment.</title>
        <authorList>
            <person name="Zhou Z."/>
            <person name="Liu Y."/>
            <person name="Xu W."/>
            <person name="Pan J."/>
            <person name="Luo Z.H."/>
            <person name="Li M."/>
        </authorList>
    </citation>
    <scope>NUCLEOTIDE SEQUENCE [LARGE SCALE GENOMIC DNA]</scope>
    <source>
        <strain evidence="1">HyVt-501</strain>
    </source>
</reference>
<name>A0A7C5L638_AQUAO</name>
<protein>
    <submittedName>
        <fullName evidence="1">Uncharacterized protein</fullName>
    </submittedName>
</protein>
<dbReference type="EMBL" id="DRNB01000008">
    <property type="protein sequence ID" value="HHJ63308.1"/>
    <property type="molecule type" value="Genomic_DNA"/>
</dbReference>
<organism evidence="1">
    <name type="scientific">Aquifex aeolicus</name>
    <dbReference type="NCBI Taxonomy" id="63363"/>
    <lineage>
        <taxon>Bacteria</taxon>
        <taxon>Pseudomonadati</taxon>
        <taxon>Aquificota</taxon>
        <taxon>Aquificia</taxon>
        <taxon>Aquificales</taxon>
        <taxon>Aquificaceae</taxon>
        <taxon>Aquifex</taxon>
    </lineage>
</organism>
<evidence type="ECO:0000313" key="1">
    <source>
        <dbReference type="EMBL" id="HHJ63308.1"/>
    </source>
</evidence>
<comment type="caution">
    <text evidence="1">The sequence shown here is derived from an EMBL/GenBank/DDBJ whole genome shotgun (WGS) entry which is preliminary data.</text>
</comment>
<proteinExistence type="predicted"/>
<sequence length="87" mass="9903">MWITPGLADGEKAPRYIAVITTTCGEKRVLLFYETGSLPEDIADNCLRHEPEAKEILVLKTEYVVQFIPARKLYPEKAEVVEPEGRR</sequence>
<accession>A0A7C5L638</accession>
<dbReference type="AlphaFoldDB" id="A0A7C5L638"/>
<gene>
    <name evidence="1" type="ORF">ENJ61_00210</name>
</gene>
<dbReference type="Proteomes" id="UP000885792">
    <property type="component" value="Unassembled WGS sequence"/>
</dbReference>